<dbReference type="AlphaFoldDB" id="A0A7J8DBK9"/>
<evidence type="ECO:0000256" key="1">
    <source>
        <dbReference type="SAM" id="MobiDB-lite"/>
    </source>
</evidence>
<reference evidence="2 3" key="1">
    <citation type="journal article" date="2020" name="Nature">
        <title>Six reference-quality genomes reveal evolution of bat adaptations.</title>
        <authorList>
            <person name="Jebb D."/>
            <person name="Huang Z."/>
            <person name="Pippel M."/>
            <person name="Hughes G.M."/>
            <person name="Lavrichenko K."/>
            <person name="Devanna P."/>
            <person name="Winkler S."/>
            <person name="Jermiin L.S."/>
            <person name="Skirmuntt E.C."/>
            <person name="Katzourakis A."/>
            <person name="Burkitt-Gray L."/>
            <person name="Ray D.A."/>
            <person name="Sullivan K.A.M."/>
            <person name="Roscito J.G."/>
            <person name="Kirilenko B.M."/>
            <person name="Davalos L.M."/>
            <person name="Corthals A.P."/>
            <person name="Power M.L."/>
            <person name="Jones G."/>
            <person name="Ransome R.D."/>
            <person name="Dechmann D.K.N."/>
            <person name="Locatelli A.G."/>
            <person name="Puechmaille S.J."/>
            <person name="Fedrigo O."/>
            <person name="Jarvis E.D."/>
            <person name="Hiller M."/>
            <person name="Vernes S.C."/>
            <person name="Myers E.W."/>
            <person name="Teeling E.C."/>
        </authorList>
    </citation>
    <scope>NUCLEOTIDE SEQUENCE [LARGE SCALE GENOMIC DNA]</scope>
    <source>
        <strain evidence="2">MMolMol1</strain>
        <tissue evidence="2">Muscle</tissue>
    </source>
</reference>
<dbReference type="EMBL" id="JACASF010000018">
    <property type="protein sequence ID" value="KAF6420614.1"/>
    <property type="molecule type" value="Genomic_DNA"/>
</dbReference>
<accession>A0A7J8DBK9</accession>
<dbReference type="Proteomes" id="UP000550707">
    <property type="component" value="Unassembled WGS sequence"/>
</dbReference>
<organism evidence="2 3">
    <name type="scientific">Molossus molossus</name>
    <name type="common">Pallas' mastiff bat</name>
    <name type="synonym">Vespertilio molossus</name>
    <dbReference type="NCBI Taxonomy" id="27622"/>
    <lineage>
        <taxon>Eukaryota</taxon>
        <taxon>Metazoa</taxon>
        <taxon>Chordata</taxon>
        <taxon>Craniata</taxon>
        <taxon>Vertebrata</taxon>
        <taxon>Euteleostomi</taxon>
        <taxon>Mammalia</taxon>
        <taxon>Eutheria</taxon>
        <taxon>Laurasiatheria</taxon>
        <taxon>Chiroptera</taxon>
        <taxon>Yangochiroptera</taxon>
        <taxon>Molossidae</taxon>
        <taxon>Molossus</taxon>
    </lineage>
</organism>
<feature type="region of interest" description="Disordered" evidence="1">
    <location>
        <begin position="93"/>
        <end position="120"/>
    </location>
</feature>
<keyword evidence="3" id="KW-1185">Reference proteome</keyword>
<evidence type="ECO:0000313" key="3">
    <source>
        <dbReference type="Proteomes" id="UP000550707"/>
    </source>
</evidence>
<gene>
    <name evidence="2" type="ORF">HJG59_009344</name>
</gene>
<protein>
    <submittedName>
        <fullName evidence="2">Uncharacterized protein</fullName>
    </submittedName>
</protein>
<evidence type="ECO:0000313" key="2">
    <source>
        <dbReference type="EMBL" id="KAF6420614.1"/>
    </source>
</evidence>
<dbReference type="InParanoid" id="A0A7J8DBK9"/>
<sequence length="163" mass="17979">MGQRSCILYHFPLRSLFYLEEMQALSTPRLVFYDEPVCLTHPKVPKLPASLLWVPPLRARVCWEGCPALPRQVGHLLWSLLCTQPSLPDLSPSSSMWRAQEMDPGRPRLSSAPSAALLPTGPGEGTSPLLLLLVLPRGSQTHSPAAPRHALHRTQCGTYISPT</sequence>
<name>A0A7J8DBK9_MOLMO</name>
<comment type="caution">
    <text evidence="2">The sequence shown here is derived from an EMBL/GenBank/DDBJ whole genome shotgun (WGS) entry which is preliminary data.</text>
</comment>
<proteinExistence type="predicted"/>